<dbReference type="GeneID" id="30985036"/>
<proteinExistence type="predicted"/>
<sequence>MTILPNPPVLKTTIIQLNKELDSDDHNYEILTNDYLSEAKDKDGLDIIANTSSSLLLQKKKRRRSLANVDSEELAKRKHETKQLHSIIEKRRRIKINREFEALKYLIPACRSTSPVSNINSPTIKPNNKQSSTSNNNGNKIDGMYKLTILKASVEYILYLHHVIQKQNELLQGSQDSPEFDLGFAKVPLDVNQYRNIDKEFNFKDLLNEIDTFNESPSSEESRKNYEFGTIHEEAENHELSLVDAEDDLELHQQKQKSKSLDITSDPTSQLLSPEITPDMAPILTMLNKYSSTVSSEARKASLPISPHTILLHSNATSPLTNPIKSAFSTPLLSSKLSKSQKPGDNKFSLPDPAINLSAQICEPPKKKLFKSKPLNTTIVFGHESRTPSSEYEDTKLSDQDASKTLLALRKSSIDSLLN</sequence>
<dbReference type="Gene3D" id="4.10.280.10">
    <property type="entry name" value="Helix-loop-helix DNA-binding domain"/>
    <property type="match status" value="1"/>
</dbReference>
<dbReference type="Pfam" id="PF00010">
    <property type="entry name" value="HLH"/>
    <property type="match status" value="1"/>
</dbReference>
<dbReference type="EMBL" id="KV453912">
    <property type="protein sequence ID" value="ODV79339.1"/>
    <property type="molecule type" value="Genomic_DNA"/>
</dbReference>
<feature type="region of interest" description="Disordered" evidence="1">
    <location>
        <begin position="117"/>
        <end position="137"/>
    </location>
</feature>
<dbReference type="SMART" id="SM00353">
    <property type="entry name" value="HLH"/>
    <property type="match status" value="1"/>
</dbReference>
<dbReference type="InterPro" id="IPR036638">
    <property type="entry name" value="HLH_DNA-bd_sf"/>
</dbReference>
<protein>
    <recommendedName>
        <fullName evidence="2">BHLH domain-containing protein</fullName>
    </recommendedName>
</protein>
<accession>A0A1E4SIL2</accession>
<dbReference type="SUPFAM" id="SSF47459">
    <property type="entry name" value="HLH, helix-loop-helix DNA-binding domain"/>
    <property type="match status" value="1"/>
</dbReference>
<feature type="compositionally biased region" description="Polar residues" evidence="1">
    <location>
        <begin position="261"/>
        <end position="272"/>
    </location>
</feature>
<evidence type="ECO:0000256" key="1">
    <source>
        <dbReference type="SAM" id="MobiDB-lite"/>
    </source>
</evidence>
<dbReference type="PROSITE" id="PS50888">
    <property type="entry name" value="BHLH"/>
    <property type="match status" value="1"/>
</dbReference>
<feature type="domain" description="BHLH" evidence="2">
    <location>
        <begin position="80"/>
        <end position="160"/>
    </location>
</feature>
<name>A0A1E4SIL2_9ASCO</name>
<evidence type="ECO:0000313" key="4">
    <source>
        <dbReference type="Proteomes" id="UP000094285"/>
    </source>
</evidence>
<dbReference type="InterPro" id="IPR011598">
    <property type="entry name" value="bHLH_dom"/>
</dbReference>
<dbReference type="RefSeq" id="XP_020064461.1">
    <property type="nucleotide sequence ID" value="XM_020210900.1"/>
</dbReference>
<dbReference type="STRING" id="984487.A0A1E4SIL2"/>
<feature type="region of interest" description="Disordered" evidence="1">
    <location>
        <begin position="251"/>
        <end position="275"/>
    </location>
</feature>
<evidence type="ECO:0000259" key="2">
    <source>
        <dbReference type="PROSITE" id="PS50888"/>
    </source>
</evidence>
<organism evidence="3 4">
    <name type="scientific">Suhomyces tanzawaensis NRRL Y-17324</name>
    <dbReference type="NCBI Taxonomy" id="984487"/>
    <lineage>
        <taxon>Eukaryota</taxon>
        <taxon>Fungi</taxon>
        <taxon>Dikarya</taxon>
        <taxon>Ascomycota</taxon>
        <taxon>Saccharomycotina</taxon>
        <taxon>Pichiomycetes</taxon>
        <taxon>Debaryomycetaceae</taxon>
        <taxon>Suhomyces</taxon>
    </lineage>
</organism>
<gene>
    <name evidence="3" type="ORF">CANTADRAFT_6476</name>
</gene>
<dbReference type="GO" id="GO:0046983">
    <property type="term" value="F:protein dimerization activity"/>
    <property type="evidence" value="ECO:0007669"/>
    <property type="project" value="InterPro"/>
</dbReference>
<reference evidence="4" key="1">
    <citation type="submission" date="2016-05" db="EMBL/GenBank/DDBJ databases">
        <title>Comparative genomics of biotechnologically important yeasts.</title>
        <authorList>
            <consortium name="DOE Joint Genome Institute"/>
            <person name="Riley R."/>
            <person name="Haridas S."/>
            <person name="Wolfe K.H."/>
            <person name="Lopes M.R."/>
            <person name="Hittinger C.T."/>
            <person name="Goker M."/>
            <person name="Salamov A."/>
            <person name="Wisecaver J."/>
            <person name="Long T.M."/>
            <person name="Aerts A.L."/>
            <person name="Barry K."/>
            <person name="Choi C."/>
            <person name="Clum A."/>
            <person name="Coughlan A.Y."/>
            <person name="Deshpande S."/>
            <person name="Douglass A.P."/>
            <person name="Hanson S.J."/>
            <person name="Klenk H.-P."/>
            <person name="Labutti K."/>
            <person name="Lapidus A."/>
            <person name="Lindquist E."/>
            <person name="Lipzen A."/>
            <person name="Meier-Kolthoff J.P."/>
            <person name="Ohm R.A."/>
            <person name="Otillar R.P."/>
            <person name="Pangilinan J."/>
            <person name="Peng Y."/>
            <person name="Rokas A."/>
            <person name="Rosa C.A."/>
            <person name="Scheuner C."/>
            <person name="Sibirny A.A."/>
            <person name="Slot J.C."/>
            <person name="Stielow J.B."/>
            <person name="Sun H."/>
            <person name="Kurtzman C.P."/>
            <person name="Blackwell M."/>
            <person name="Grigoriev I.V."/>
            <person name="Jeffries T.W."/>
        </authorList>
    </citation>
    <scope>NUCLEOTIDE SEQUENCE [LARGE SCALE GENOMIC DNA]</scope>
    <source>
        <strain evidence="4">NRRL Y-17324</strain>
    </source>
</reference>
<dbReference type="OrthoDB" id="690068at2759"/>
<dbReference type="Proteomes" id="UP000094285">
    <property type="component" value="Unassembled WGS sequence"/>
</dbReference>
<evidence type="ECO:0000313" key="3">
    <source>
        <dbReference type="EMBL" id="ODV79339.1"/>
    </source>
</evidence>
<dbReference type="AlphaFoldDB" id="A0A1E4SIL2"/>
<keyword evidence="4" id="KW-1185">Reference proteome</keyword>